<dbReference type="CDD" id="cd04369">
    <property type="entry name" value="Bromodomain"/>
    <property type="match status" value="1"/>
</dbReference>
<feature type="compositionally biased region" description="Gly residues" evidence="12">
    <location>
        <begin position="689"/>
        <end position="704"/>
    </location>
</feature>
<dbReference type="Gene3D" id="1.20.930.10">
    <property type="entry name" value="Conserved domain common to transcription factors TFIIS, elongin A, CRSP70"/>
    <property type="match status" value="2"/>
</dbReference>
<feature type="region of interest" description="Disordered" evidence="12">
    <location>
        <begin position="2090"/>
        <end position="2204"/>
    </location>
</feature>
<dbReference type="SMART" id="SM00509">
    <property type="entry name" value="TFS2N"/>
    <property type="match status" value="2"/>
</dbReference>
<dbReference type="Pfam" id="PF00439">
    <property type="entry name" value="Bromodomain"/>
    <property type="match status" value="1"/>
</dbReference>
<keyword evidence="11" id="KW-0175">Coiled coil</keyword>
<dbReference type="InterPro" id="IPR036427">
    <property type="entry name" value="Bromodomain-like_sf"/>
</dbReference>
<dbReference type="Pfam" id="PF15613">
    <property type="entry name" value="WSD"/>
    <property type="match status" value="1"/>
</dbReference>
<dbReference type="GO" id="GO:0140955">
    <property type="term" value="F:histone H3K36 trimethyltransferase activity"/>
    <property type="evidence" value="ECO:0007669"/>
    <property type="project" value="UniProtKB-EC"/>
</dbReference>
<dbReference type="PANTHER" id="PTHR45750:SF3">
    <property type="entry name" value="HISTONE ACETYLTRANSFERASE"/>
    <property type="match status" value="1"/>
</dbReference>
<dbReference type="EMBL" id="BEYU01000003">
    <property type="protein sequence ID" value="GBG24072.1"/>
    <property type="molecule type" value="Genomic_DNA"/>
</dbReference>
<evidence type="ECO:0000256" key="6">
    <source>
        <dbReference type="ARBA" id="ARBA00023242"/>
    </source>
</evidence>
<reference evidence="16 17" key="1">
    <citation type="submission" date="2017-12" db="EMBL/GenBank/DDBJ databases">
        <title>Sequencing, de novo assembly and annotation of complete genome of a new Thraustochytrid species, strain FCC1311.</title>
        <authorList>
            <person name="Sedici K."/>
            <person name="Godart F."/>
            <person name="Aiese Cigliano R."/>
            <person name="Sanseverino W."/>
            <person name="Barakat M."/>
            <person name="Ortet P."/>
            <person name="Marechal E."/>
            <person name="Cagnac O."/>
            <person name="Amato A."/>
        </authorList>
    </citation>
    <scope>NUCLEOTIDE SEQUENCE [LARGE SCALE GENOMIC DNA]</scope>
</reference>
<evidence type="ECO:0000256" key="8">
    <source>
        <dbReference type="ARBA" id="ARBA00047545"/>
    </source>
</evidence>
<keyword evidence="6 10" id="KW-0539">Nucleus</keyword>
<dbReference type="GO" id="GO:0032259">
    <property type="term" value="P:methylation"/>
    <property type="evidence" value="ECO:0007669"/>
    <property type="project" value="UniProtKB-KW"/>
</dbReference>
<dbReference type="CDD" id="cd00201">
    <property type="entry name" value="WW"/>
    <property type="match status" value="1"/>
</dbReference>
<dbReference type="InParanoid" id="A0A2R5FZ96"/>
<organism evidence="16 17">
    <name type="scientific">Hondaea fermentalgiana</name>
    <dbReference type="NCBI Taxonomy" id="2315210"/>
    <lineage>
        <taxon>Eukaryota</taxon>
        <taxon>Sar</taxon>
        <taxon>Stramenopiles</taxon>
        <taxon>Bigyra</taxon>
        <taxon>Labyrinthulomycetes</taxon>
        <taxon>Thraustochytrida</taxon>
        <taxon>Thraustochytriidae</taxon>
        <taxon>Hondaea</taxon>
    </lineage>
</organism>
<feature type="region of interest" description="Disordered" evidence="12">
    <location>
        <begin position="406"/>
        <end position="442"/>
    </location>
</feature>
<feature type="domain" description="TFIIS N-terminal" evidence="15">
    <location>
        <begin position="546"/>
        <end position="624"/>
    </location>
</feature>
<comment type="caution">
    <text evidence="16">The sequence shown here is derived from an EMBL/GenBank/DDBJ whole genome shotgun (WGS) entry which is preliminary data.</text>
</comment>
<dbReference type="SMART" id="SM00542">
    <property type="entry name" value="FYRC"/>
    <property type="match status" value="1"/>
</dbReference>
<evidence type="ECO:0000256" key="1">
    <source>
        <dbReference type="ARBA" id="ARBA00004123"/>
    </source>
</evidence>
<evidence type="ECO:0000313" key="17">
    <source>
        <dbReference type="Proteomes" id="UP000241890"/>
    </source>
</evidence>
<feature type="region of interest" description="Disordered" evidence="12">
    <location>
        <begin position="1373"/>
        <end position="1417"/>
    </location>
</feature>
<feature type="compositionally biased region" description="Acidic residues" evidence="12">
    <location>
        <begin position="1396"/>
        <end position="1414"/>
    </location>
</feature>
<dbReference type="InterPro" id="IPR001487">
    <property type="entry name" value="Bromodomain"/>
</dbReference>
<dbReference type="Gene3D" id="2.20.70.10">
    <property type="match status" value="1"/>
</dbReference>
<dbReference type="InterPro" id="IPR001202">
    <property type="entry name" value="WW_dom"/>
</dbReference>
<proteinExistence type="predicted"/>
<keyword evidence="17" id="KW-1185">Reference proteome</keyword>
<dbReference type="InterPro" id="IPR028941">
    <property type="entry name" value="WHIM2_dom"/>
</dbReference>
<gene>
    <name evidence="16" type="ORF">FCC1311_002902</name>
</gene>
<comment type="subcellular location">
    <subcellularLocation>
        <location evidence="1 10">Nucleus</location>
    </subcellularLocation>
</comment>
<evidence type="ECO:0000256" key="7">
    <source>
        <dbReference type="ARBA" id="ARBA00030091"/>
    </source>
</evidence>
<dbReference type="PROSITE" id="PS50020">
    <property type="entry name" value="WW_DOMAIN_2"/>
    <property type="match status" value="1"/>
</dbReference>
<dbReference type="InterPro" id="IPR017923">
    <property type="entry name" value="TFIIS_N"/>
</dbReference>
<dbReference type="PANTHER" id="PTHR45750">
    <property type="entry name" value="GH11602P"/>
    <property type="match status" value="1"/>
</dbReference>
<dbReference type="GO" id="GO:0003677">
    <property type="term" value="F:DNA binding"/>
    <property type="evidence" value="ECO:0007669"/>
    <property type="project" value="UniProtKB-KW"/>
</dbReference>
<feature type="domain" description="TFIIS N-terminal" evidence="15">
    <location>
        <begin position="448"/>
        <end position="520"/>
    </location>
</feature>
<feature type="compositionally biased region" description="Basic and acidic residues" evidence="12">
    <location>
        <begin position="707"/>
        <end position="718"/>
    </location>
</feature>
<keyword evidence="16" id="KW-0808">Transferase</keyword>
<feature type="coiled-coil region" evidence="11">
    <location>
        <begin position="1757"/>
        <end position="1784"/>
    </location>
</feature>
<keyword evidence="4" id="KW-0238">DNA-binding</keyword>
<keyword evidence="2" id="KW-0805">Transcription regulation</keyword>
<evidence type="ECO:0000259" key="15">
    <source>
        <dbReference type="PROSITE" id="PS51319"/>
    </source>
</evidence>
<evidence type="ECO:0000256" key="12">
    <source>
        <dbReference type="SAM" id="MobiDB-lite"/>
    </source>
</evidence>
<dbReference type="OrthoDB" id="2020426at2759"/>
<feature type="compositionally biased region" description="Low complexity" evidence="12">
    <location>
        <begin position="659"/>
        <end position="688"/>
    </location>
</feature>
<evidence type="ECO:0000259" key="14">
    <source>
        <dbReference type="PROSITE" id="PS50020"/>
    </source>
</evidence>
<dbReference type="InterPro" id="IPR035441">
    <property type="entry name" value="TFIIS/LEDGF_dom_sf"/>
</dbReference>
<dbReference type="SMART" id="SM00456">
    <property type="entry name" value="WW"/>
    <property type="match status" value="1"/>
</dbReference>
<dbReference type="InterPro" id="IPR003889">
    <property type="entry name" value="FYrich_C"/>
</dbReference>
<dbReference type="SMART" id="SM00541">
    <property type="entry name" value="FYRN"/>
    <property type="match status" value="1"/>
</dbReference>
<dbReference type="PROSITE" id="PS51319">
    <property type="entry name" value="TFIIS_N"/>
    <property type="match status" value="2"/>
</dbReference>
<dbReference type="Gene3D" id="1.20.920.10">
    <property type="entry name" value="Bromodomain-like"/>
    <property type="match status" value="1"/>
</dbReference>
<feature type="compositionally biased region" description="Basic residues" evidence="12">
    <location>
        <begin position="420"/>
        <end position="437"/>
    </location>
</feature>
<feature type="compositionally biased region" description="Basic and acidic residues" evidence="12">
    <location>
        <begin position="2159"/>
        <end position="2179"/>
    </location>
</feature>
<feature type="coiled-coil region" evidence="11">
    <location>
        <begin position="1600"/>
        <end position="1652"/>
    </location>
</feature>
<evidence type="ECO:0000259" key="13">
    <source>
        <dbReference type="PROSITE" id="PS50014"/>
    </source>
</evidence>
<keyword evidence="5" id="KW-0804">Transcription</keyword>
<dbReference type="GO" id="GO:0005634">
    <property type="term" value="C:nucleus"/>
    <property type="evidence" value="ECO:0007669"/>
    <property type="project" value="UniProtKB-SubCell"/>
</dbReference>
<dbReference type="PROSITE" id="PS50014">
    <property type="entry name" value="BROMODOMAIN_2"/>
    <property type="match status" value="1"/>
</dbReference>
<dbReference type="GO" id="GO:0000123">
    <property type="term" value="C:histone acetyltransferase complex"/>
    <property type="evidence" value="ECO:0007669"/>
    <property type="project" value="TreeGrafter"/>
</dbReference>
<feature type="compositionally biased region" description="Basic and acidic residues" evidence="12">
    <location>
        <begin position="2104"/>
        <end position="2129"/>
    </location>
</feature>
<feature type="compositionally biased region" description="Basic residues" evidence="12">
    <location>
        <begin position="777"/>
        <end position="795"/>
    </location>
</feature>
<evidence type="ECO:0000256" key="2">
    <source>
        <dbReference type="ARBA" id="ARBA00023015"/>
    </source>
</evidence>
<dbReference type="PROSITE" id="PS51542">
    <property type="entry name" value="FYRN"/>
    <property type="match status" value="1"/>
</dbReference>
<dbReference type="PROSITE" id="PS51543">
    <property type="entry name" value="FYRC"/>
    <property type="match status" value="1"/>
</dbReference>
<dbReference type="Pfam" id="PF08711">
    <property type="entry name" value="Med26"/>
    <property type="match status" value="2"/>
</dbReference>
<dbReference type="Pfam" id="PF05965">
    <property type="entry name" value="FYRC"/>
    <property type="match status" value="1"/>
</dbReference>
<evidence type="ECO:0000256" key="5">
    <source>
        <dbReference type="ARBA" id="ARBA00023163"/>
    </source>
</evidence>
<keyword evidence="16" id="KW-0489">Methyltransferase</keyword>
<dbReference type="InterPro" id="IPR003617">
    <property type="entry name" value="TFIIS/CRSP70_N_sub"/>
</dbReference>
<feature type="region of interest" description="Disordered" evidence="12">
    <location>
        <begin position="1"/>
        <end position="47"/>
    </location>
</feature>
<keyword evidence="3 9" id="KW-0103">Bromodomain</keyword>
<dbReference type="Proteomes" id="UP000241890">
    <property type="component" value="Unassembled WGS sequence"/>
</dbReference>
<feature type="region of interest" description="Disordered" evidence="12">
    <location>
        <begin position="1861"/>
        <end position="1907"/>
    </location>
</feature>
<dbReference type="InterPro" id="IPR037800">
    <property type="entry name" value="GCN5"/>
</dbReference>
<feature type="compositionally biased region" description="Polar residues" evidence="12">
    <location>
        <begin position="2090"/>
        <end position="2101"/>
    </location>
</feature>
<dbReference type="Pfam" id="PF00397">
    <property type="entry name" value="WW"/>
    <property type="match status" value="1"/>
</dbReference>
<dbReference type="CDD" id="cd00183">
    <property type="entry name" value="TFIIS_I"/>
    <property type="match status" value="1"/>
</dbReference>
<evidence type="ECO:0000256" key="10">
    <source>
        <dbReference type="PROSITE-ProRule" id="PRU00649"/>
    </source>
</evidence>
<evidence type="ECO:0000256" key="9">
    <source>
        <dbReference type="PROSITE-ProRule" id="PRU00035"/>
    </source>
</evidence>
<evidence type="ECO:0000256" key="4">
    <source>
        <dbReference type="ARBA" id="ARBA00023125"/>
    </source>
</evidence>
<feature type="compositionally biased region" description="Basic and acidic residues" evidence="12">
    <location>
        <begin position="1886"/>
        <end position="1904"/>
    </location>
</feature>
<accession>A0A2R5FZ96</accession>
<dbReference type="InterPro" id="IPR036020">
    <property type="entry name" value="WW_dom_sf"/>
</dbReference>
<dbReference type="PROSITE" id="PS01159">
    <property type="entry name" value="WW_DOMAIN_1"/>
    <property type="match status" value="1"/>
</dbReference>
<dbReference type="SUPFAM" id="SSF47370">
    <property type="entry name" value="Bromodomain"/>
    <property type="match status" value="2"/>
</dbReference>
<feature type="region of interest" description="Disordered" evidence="12">
    <location>
        <begin position="622"/>
        <end position="802"/>
    </location>
</feature>
<evidence type="ECO:0000256" key="11">
    <source>
        <dbReference type="SAM" id="Coils"/>
    </source>
</evidence>
<dbReference type="SUPFAM" id="SSF51045">
    <property type="entry name" value="WW domain"/>
    <property type="match status" value="1"/>
</dbReference>
<dbReference type="Gene3D" id="3.30.160.360">
    <property type="match status" value="1"/>
</dbReference>
<sequence>MPRKKTYSLPGRTLPRRQARAAAENASAQIAAEAAKGRRKKERATKPDCLPFTQTVLENLLARVANDDGDEIGLGEARLLELADGDKERAPELLEGQLDAEDFDEKDKSEKTVQTLDNFAVYDDDGHLVDLRDVWLMPGLLEDLTVFGTVVAPLRYNGHALVRTPRASAPAGSHEQVIEMLDSRLIRIASSSAKKAVSTPTGGSSGKSSIKVPHFDPNLTREVAYAQAQSLQQATPAPFTVGGITVQDVGEIHLDRKYYSSKHLFPVGFRSQRQYTCAVSPTEKAVYTSEILEGVDGPRFRVIHENGDLSWEEASSSAVWLQVLRHVNDCKVRNGLPSKGTAISGPEMFGFANAKIASVLEGLDGVINCTNYTFRAMRGGGYGGMHTRNRRLDELDGGGQGEAYFEDAEADDAASTTGGKRAKSRSRPSAPAHRRPKSMTVKDTQYLTRAGTALADLQEKENKGLRVLLKKLATCSVNADLLHDTGAARIVKRLRKHPDKKIAPMAKEIVRSWKMHGDKEPSKKDVAVVTDCCAKIITYIGVGPDEKMQDAVADKYIKNARGAQRKKIFELLVRLDRIKFVDTETLINTMMGKLIGRLRKHLDPDISALALSIKERWQRQIKDPEGEQYEPSPAQLMTFRDLGAGGGGAKAGGDDSKDATGASAKSSAKASSSSQAADGSAARDANGAPAGGGAKGSNHAGGSGKSNNKDGKHGKGGKDAAAMEVDTSDTSGQKKRKRGSSSAGGGGSGGAGGGNSGNGGDGDGPKSAEDEEDTLRARKRSRRAKSPGSHSHMKKLTSMDPAVVAEEVAKRPRQRVKLDRVTRLSMTLAYGDPTLWLETEKVRYRIAGPNVPVAPAVHYADTFARVWKIFEACHRFLHLIDSCERSTDLDSILLEATQDNSREMPRRRGFKAGDDSAEAEFQEGSVQLTEDDILESVYYVVEELYRMLANEKDRIPMILGMRAMNDYISRGLRDMDRSSRNYVKRERIRITEEAKEASKTEKQRERDAQRRELEQRRMIENGIGLPDDLEIVEEDREREAAGKEIASAFVAALAHKEKVTKRPVPRFLPCDPAFVDFDRLLQYRFSSSVPDANFKDAEVGAWAGFQPGSFSVEGMRFAMMLQLWSTVRTVMYIMDDTFMDRNAFAEETFAIFRERFVKSGADDVCMALVKFLCDQVGGEEDSSFGRANSRFVYGVEDTAGISTRRSGRSHRKSIQLAGHDAAVPSYPYNSDELWPAPVGMINEMSWPEIARRLLLHQLRTDEDLYLAWQFNPENQHPGQPQRQHRDLTLACLEFDPDLLSTCDELLMEIMDDVASPPFCVPVDPMLHDAPNYFEIIKRPMDLETIRKRMHDGHYDADRAPEGNRYQEAIDWRRGTTGNDDDDDGASQQVGGATPAPDEDVDMDEEEDEDDEDGEEKPVVEDLLSMDARFYEFDCLGSGHEGLAADVRQVFRNCRRFNKSHTKLYNDARKLDGMFSRVYEERVIRRDPKYRLPPVQVPGLLEGVAGVEMGGSEATSPMAALKLRRGNKFVDVDKAENTTDFAGPFQKGMPILQEALLSLNQSGDLSLVSVDEKLRLATALTDMAMDTRAMRSFIQVRIEELHRLSREQQQVQREVQRAEKDLSDKGDKLHARREELEATRVDLERQIRERAIRMEPVGYDRYFNRYWVFDTLALPVVFVEMARTGQWGVFWSQDEVKQLLASLDIRGARENALYHTLSDLWASFLRAQAQAQQELSATRIQKYVRGKSDTADGDSRVVKLAKILLSEAEKQLAEAAEKAKIWRTVQTEDGREYYYHAETRETTWETPELHKAEAEFKEKVEECRANVEKAKEDPEEALEALKQDLMNDNVLIHALTYDARAASTEGADGQDEEQQQSAAEDEDEDEDKKNDDTKTETTTDAKTEPARASTVTIDDLRADEATFLNKSRVEGFVSRILRLVASLLALESLTVGHGANPNLSCKSDEWLSENKQSDWFEKTNEVISVLKSIKNEPNPAWVKIRPVLVDVMGTYFDLFVGSPYAVNHDKAQRAVIMATRHAFRFHRALRAAQSLADFGLLFAQMQNILHMKRTVTFTRSRDQSFAVLLADVMSTSDQDETGSSSEVAGEVKNEKVKQEEEEKQETKQESEKSATAESDPAALKSEANGDAVNGTQETSAAQEEESKGEDVSDVKETKESKANDIDAGDASARQGSQSQDGQAPMDTGE</sequence>
<dbReference type="GO" id="GO:0010484">
    <property type="term" value="F:histone H3 acetyltransferase activity"/>
    <property type="evidence" value="ECO:0007669"/>
    <property type="project" value="TreeGrafter"/>
</dbReference>
<feature type="domain" description="Bromo" evidence="13">
    <location>
        <begin position="1310"/>
        <end position="1361"/>
    </location>
</feature>
<feature type="compositionally biased region" description="Low complexity" evidence="12">
    <location>
        <begin position="20"/>
        <end position="34"/>
    </location>
</feature>
<feature type="compositionally biased region" description="Gly residues" evidence="12">
    <location>
        <begin position="742"/>
        <end position="762"/>
    </location>
</feature>
<dbReference type="PRINTS" id="PR00503">
    <property type="entry name" value="BROMODOMAIN"/>
</dbReference>
<dbReference type="Pfam" id="PF05964">
    <property type="entry name" value="FYRN"/>
    <property type="match status" value="1"/>
</dbReference>
<dbReference type="InterPro" id="IPR003888">
    <property type="entry name" value="FYrich_N"/>
</dbReference>
<protein>
    <recommendedName>
        <fullName evidence="7">SET domain-containing protein 2</fullName>
    </recommendedName>
</protein>
<evidence type="ECO:0000256" key="3">
    <source>
        <dbReference type="ARBA" id="ARBA00023117"/>
    </source>
</evidence>
<feature type="compositionally biased region" description="Acidic residues" evidence="12">
    <location>
        <begin position="1867"/>
        <end position="1885"/>
    </location>
</feature>
<feature type="domain" description="WW" evidence="14">
    <location>
        <begin position="1781"/>
        <end position="1808"/>
    </location>
</feature>
<dbReference type="GO" id="GO:0045944">
    <property type="term" value="P:positive regulation of transcription by RNA polymerase II"/>
    <property type="evidence" value="ECO:0007669"/>
    <property type="project" value="TreeGrafter"/>
</dbReference>
<dbReference type="SUPFAM" id="SSF47676">
    <property type="entry name" value="Conserved domain common to transcription factors TFIIS, elongin A, CRSP70"/>
    <property type="match status" value="2"/>
</dbReference>
<comment type="catalytic activity">
    <reaction evidence="8">
        <text>L-lysyl(36)-[histone H3] + 3 S-adenosyl-L-methionine = N(6),N(6),N(6)-trimethyl-L-lysyl(36)-[histone H3] + 3 S-adenosyl-L-homocysteine + 3 H(+)</text>
        <dbReference type="Rhea" id="RHEA:60324"/>
        <dbReference type="Rhea" id="RHEA-COMP:9785"/>
        <dbReference type="Rhea" id="RHEA-COMP:15536"/>
        <dbReference type="ChEBI" id="CHEBI:15378"/>
        <dbReference type="ChEBI" id="CHEBI:29969"/>
        <dbReference type="ChEBI" id="CHEBI:57856"/>
        <dbReference type="ChEBI" id="CHEBI:59789"/>
        <dbReference type="ChEBI" id="CHEBI:61961"/>
        <dbReference type="EC" id="2.1.1.359"/>
    </reaction>
</comment>
<name>A0A2R5FZ96_9STRA</name>
<evidence type="ECO:0000313" key="16">
    <source>
        <dbReference type="EMBL" id="GBG24072.1"/>
    </source>
</evidence>